<dbReference type="Proteomes" id="UP001056384">
    <property type="component" value="Chromosome 8"/>
</dbReference>
<dbReference type="Pfam" id="PF11807">
    <property type="entry name" value="UstYa"/>
    <property type="match status" value="1"/>
</dbReference>
<evidence type="ECO:0000313" key="3">
    <source>
        <dbReference type="EMBL" id="USW56672.1"/>
    </source>
</evidence>
<reference evidence="3" key="1">
    <citation type="submission" date="2022-06" db="EMBL/GenBank/DDBJ databases">
        <title>Complete genome sequences of two strains of the flax pathogen Septoria linicola.</title>
        <authorList>
            <person name="Lapalu N."/>
            <person name="Simon A."/>
            <person name="Demenou B."/>
            <person name="Paumier D."/>
            <person name="Guillot M.-P."/>
            <person name="Gout L."/>
            <person name="Valade R."/>
        </authorList>
    </citation>
    <scope>NUCLEOTIDE SEQUENCE</scope>
    <source>
        <strain evidence="3">SE15195</strain>
    </source>
</reference>
<dbReference type="GO" id="GO:0043386">
    <property type="term" value="P:mycotoxin biosynthetic process"/>
    <property type="evidence" value="ECO:0007669"/>
    <property type="project" value="InterPro"/>
</dbReference>
<evidence type="ECO:0000256" key="2">
    <source>
        <dbReference type="ARBA" id="ARBA00035112"/>
    </source>
</evidence>
<keyword evidence="4" id="KW-1185">Reference proteome</keyword>
<gene>
    <name evidence="3" type="ORF">Slin15195_G099910</name>
</gene>
<dbReference type="PANTHER" id="PTHR33365:SF4">
    <property type="entry name" value="CYCLOCHLOROTINE BIOSYNTHESIS PROTEIN O"/>
    <property type="match status" value="1"/>
</dbReference>
<name>A0A9Q9ENJ1_9PEZI</name>
<sequence length="205" mass="24053">MRTSPLRACLELSSDYSPAFEAVDIQKVDFANEFVQDSLYRGPPTIEREKAWGQISHQAHISLSRDDMRRLDRKDDVLSQYMKAPEEEGGGYVASLEVFHQLHCLNFVRQYYWFLQGQYSNETIPHYFTRPLDGPEYWRVHMDHCIETLRLTLMCHADVSPLLVKMNTSYDPPRQEAEFSARHRCRNFNKIMAWNKQNGLSVFGQ</sequence>
<dbReference type="PANTHER" id="PTHR33365">
    <property type="entry name" value="YALI0B05434P"/>
    <property type="match status" value="1"/>
</dbReference>
<comment type="similarity">
    <text evidence="2">Belongs to the ustYa family.</text>
</comment>
<dbReference type="AlphaFoldDB" id="A0A9Q9ENJ1"/>
<dbReference type="EMBL" id="CP099425">
    <property type="protein sequence ID" value="USW56672.1"/>
    <property type="molecule type" value="Genomic_DNA"/>
</dbReference>
<dbReference type="OrthoDB" id="3687641at2759"/>
<evidence type="ECO:0000256" key="1">
    <source>
        <dbReference type="ARBA" id="ARBA00004685"/>
    </source>
</evidence>
<proteinExistence type="inferred from homology"/>
<accession>A0A9Q9ENJ1</accession>
<evidence type="ECO:0000313" key="4">
    <source>
        <dbReference type="Proteomes" id="UP001056384"/>
    </source>
</evidence>
<protein>
    <submittedName>
        <fullName evidence="3">Mycotoxin biosynthesis protein UstYa</fullName>
    </submittedName>
</protein>
<organism evidence="3 4">
    <name type="scientific">Septoria linicola</name>
    <dbReference type="NCBI Taxonomy" id="215465"/>
    <lineage>
        <taxon>Eukaryota</taxon>
        <taxon>Fungi</taxon>
        <taxon>Dikarya</taxon>
        <taxon>Ascomycota</taxon>
        <taxon>Pezizomycotina</taxon>
        <taxon>Dothideomycetes</taxon>
        <taxon>Dothideomycetidae</taxon>
        <taxon>Mycosphaerellales</taxon>
        <taxon>Mycosphaerellaceae</taxon>
        <taxon>Septoria</taxon>
    </lineage>
</organism>
<dbReference type="InterPro" id="IPR021765">
    <property type="entry name" value="UstYa-like"/>
</dbReference>
<comment type="pathway">
    <text evidence="1">Mycotoxin biosynthesis.</text>
</comment>